<dbReference type="SFLD" id="SFLDS00019">
    <property type="entry name" value="Glutathione_Transferase_(cytos"/>
    <property type="match status" value="1"/>
</dbReference>
<dbReference type="InterPro" id="IPR050802">
    <property type="entry name" value="EF-GSTs"/>
</dbReference>
<dbReference type="FunFam" id="3.30.70.1010:FF:000001">
    <property type="entry name" value="Elongation factor 1-gamma 1"/>
    <property type="match status" value="1"/>
</dbReference>
<dbReference type="Pfam" id="PF02798">
    <property type="entry name" value="GST_N"/>
    <property type="match status" value="1"/>
</dbReference>
<dbReference type="InterPro" id="IPR004046">
    <property type="entry name" value="GST_C"/>
</dbReference>
<gene>
    <name evidence="8" type="primary">efa1G</name>
    <name evidence="8" type="ORF">PPL_07393</name>
</gene>
<feature type="compositionally biased region" description="Basic and acidic residues" evidence="4">
    <location>
        <begin position="213"/>
        <end position="234"/>
    </location>
</feature>
<reference evidence="8 9" key="1">
    <citation type="journal article" date="2011" name="Genome Res.">
        <title>Phylogeny-wide analysis of social amoeba genomes highlights ancient origins for complex intercellular communication.</title>
        <authorList>
            <person name="Heidel A.J."/>
            <person name="Lawal H.M."/>
            <person name="Felder M."/>
            <person name="Schilde C."/>
            <person name="Helps N.R."/>
            <person name="Tunggal B."/>
            <person name="Rivero F."/>
            <person name="John U."/>
            <person name="Schleicher M."/>
            <person name="Eichinger L."/>
            <person name="Platzer M."/>
            <person name="Noegel A.A."/>
            <person name="Schaap P."/>
            <person name="Gloeckner G."/>
        </authorList>
    </citation>
    <scope>NUCLEOTIDE SEQUENCE [LARGE SCALE GENOMIC DNA]</scope>
    <source>
        <strain evidence="9">ATCC 26659 / Pp 5 / PN500</strain>
    </source>
</reference>
<evidence type="ECO:0000256" key="1">
    <source>
        <dbReference type="ARBA" id="ARBA00022768"/>
    </source>
</evidence>
<dbReference type="InterPro" id="IPR036282">
    <property type="entry name" value="Glutathione-S-Trfase_C_sf"/>
</dbReference>
<evidence type="ECO:0000313" key="9">
    <source>
        <dbReference type="Proteomes" id="UP000001396"/>
    </source>
</evidence>
<dbReference type="Gene3D" id="3.30.70.1010">
    <property type="entry name" value="Translation elongation factor EF1B, gamma chain, conserved domain"/>
    <property type="match status" value="1"/>
</dbReference>
<keyword evidence="8" id="KW-0808">Transferase</keyword>
<dbReference type="Gene3D" id="1.20.1050.10">
    <property type="match status" value="1"/>
</dbReference>
<dbReference type="GO" id="GO:0005634">
    <property type="term" value="C:nucleus"/>
    <property type="evidence" value="ECO:0007669"/>
    <property type="project" value="TreeGrafter"/>
</dbReference>
<evidence type="ECO:0000256" key="3">
    <source>
        <dbReference type="PROSITE-ProRule" id="PRU00519"/>
    </source>
</evidence>
<dbReference type="Gene3D" id="3.40.30.10">
    <property type="entry name" value="Glutaredoxin"/>
    <property type="match status" value="1"/>
</dbReference>
<keyword evidence="2 3" id="KW-0648">Protein biosynthesis</keyword>
<evidence type="ECO:0000256" key="2">
    <source>
        <dbReference type="ARBA" id="ARBA00022917"/>
    </source>
</evidence>
<dbReference type="InterPro" id="IPR040079">
    <property type="entry name" value="Glutathione_S-Trfase"/>
</dbReference>
<proteinExistence type="predicted"/>
<dbReference type="CDD" id="cd03044">
    <property type="entry name" value="GST_N_EF1Bgamma"/>
    <property type="match status" value="1"/>
</dbReference>
<feature type="region of interest" description="Disordered" evidence="4">
    <location>
        <begin position="213"/>
        <end position="257"/>
    </location>
</feature>
<dbReference type="CDD" id="cd03181">
    <property type="entry name" value="GST_C_EF1Bgamma_like"/>
    <property type="match status" value="1"/>
</dbReference>
<dbReference type="SMART" id="SM01183">
    <property type="entry name" value="EF1G"/>
    <property type="match status" value="1"/>
</dbReference>
<dbReference type="FunCoup" id="D3BFU2">
    <property type="interactions" value="817"/>
</dbReference>
<dbReference type="InParanoid" id="D3BFU2"/>
<dbReference type="InterPro" id="IPR004045">
    <property type="entry name" value="Glutathione_S-Trfase_N"/>
</dbReference>
<dbReference type="InterPro" id="IPR001662">
    <property type="entry name" value="EF1B_G_C"/>
</dbReference>
<dbReference type="PROSITE" id="PS50404">
    <property type="entry name" value="GST_NTER"/>
    <property type="match status" value="1"/>
</dbReference>
<dbReference type="Pfam" id="PF00043">
    <property type="entry name" value="GST_C"/>
    <property type="match status" value="1"/>
</dbReference>
<dbReference type="FunFam" id="1.20.1050.10:FF:000006">
    <property type="entry name" value="Elongation factor 1 gamma"/>
    <property type="match status" value="1"/>
</dbReference>
<dbReference type="Pfam" id="PF00647">
    <property type="entry name" value="EF1G"/>
    <property type="match status" value="1"/>
</dbReference>
<dbReference type="InterPro" id="IPR010987">
    <property type="entry name" value="Glutathione-S-Trfase_C-like"/>
</dbReference>
<dbReference type="PROSITE" id="PS50040">
    <property type="entry name" value="EF1G_C"/>
    <property type="match status" value="1"/>
</dbReference>
<dbReference type="SUPFAM" id="SSF47616">
    <property type="entry name" value="GST C-terminal domain-like"/>
    <property type="match status" value="1"/>
</dbReference>
<accession>D3BFU2</accession>
<dbReference type="AlphaFoldDB" id="D3BFU2"/>
<evidence type="ECO:0000313" key="8">
    <source>
        <dbReference type="EMBL" id="EFA79702.1"/>
    </source>
</evidence>
<protein>
    <submittedName>
        <fullName evidence="8">Glutathione S-transferase domain-containing protein</fullName>
    </submittedName>
</protein>
<dbReference type="SFLD" id="SFLDG00358">
    <property type="entry name" value="Main_(cytGST)"/>
    <property type="match status" value="1"/>
</dbReference>
<dbReference type="RefSeq" id="XP_020431823.1">
    <property type="nucleotide sequence ID" value="XM_020578228.1"/>
</dbReference>
<feature type="domain" description="GST C-terminal" evidence="7">
    <location>
        <begin position="85"/>
        <end position="228"/>
    </location>
</feature>
<feature type="domain" description="GST N-terminal" evidence="6">
    <location>
        <begin position="1"/>
        <end position="81"/>
    </location>
</feature>
<dbReference type="InterPro" id="IPR036433">
    <property type="entry name" value="EF1B_G_C_sf"/>
</dbReference>
<feature type="domain" description="EF-1-gamma C-terminal" evidence="5">
    <location>
        <begin position="251"/>
        <end position="413"/>
    </location>
</feature>
<dbReference type="GO" id="GO:0016740">
    <property type="term" value="F:transferase activity"/>
    <property type="evidence" value="ECO:0007669"/>
    <property type="project" value="UniProtKB-KW"/>
</dbReference>
<dbReference type="STRING" id="670386.D3BFU2"/>
<evidence type="ECO:0000259" key="5">
    <source>
        <dbReference type="PROSITE" id="PS50040"/>
    </source>
</evidence>
<keyword evidence="9" id="KW-1185">Reference proteome</keyword>
<dbReference type="GeneID" id="31362874"/>
<dbReference type="EMBL" id="ADBJ01000032">
    <property type="protein sequence ID" value="EFA79702.1"/>
    <property type="molecule type" value="Genomic_DNA"/>
</dbReference>
<dbReference type="Proteomes" id="UP000001396">
    <property type="component" value="Unassembled WGS sequence"/>
</dbReference>
<evidence type="ECO:0000259" key="7">
    <source>
        <dbReference type="PROSITE" id="PS50405"/>
    </source>
</evidence>
<dbReference type="GO" id="GO:0005737">
    <property type="term" value="C:cytoplasm"/>
    <property type="evidence" value="ECO:0007669"/>
    <property type="project" value="TreeGrafter"/>
</dbReference>
<organism evidence="8 9">
    <name type="scientific">Heterostelium pallidum (strain ATCC 26659 / Pp 5 / PN500)</name>
    <name type="common">Cellular slime mold</name>
    <name type="synonym">Polysphondylium pallidum</name>
    <dbReference type="NCBI Taxonomy" id="670386"/>
    <lineage>
        <taxon>Eukaryota</taxon>
        <taxon>Amoebozoa</taxon>
        <taxon>Evosea</taxon>
        <taxon>Eumycetozoa</taxon>
        <taxon>Dictyostelia</taxon>
        <taxon>Acytosteliales</taxon>
        <taxon>Acytosteliaceae</taxon>
        <taxon>Heterostelium</taxon>
    </lineage>
</organism>
<dbReference type="SUPFAM" id="SSF89942">
    <property type="entry name" value="eEF1-gamma domain"/>
    <property type="match status" value="1"/>
</dbReference>
<dbReference type="GO" id="GO:0003746">
    <property type="term" value="F:translation elongation factor activity"/>
    <property type="evidence" value="ECO:0007669"/>
    <property type="project" value="UniProtKB-UniRule"/>
</dbReference>
<sequence>MSTTIYTYPQNPRAAKALIAAKYTGVTIDVPAFEFSPVNKPVELLNANPFGKVPAAMTPQGPLFESNSIARYVARAAGSKIYGSDAYEASVIDQWLDFATNEVESAAAAWLYPIMGFVPFNAKDTQKAKENLKKTLTTLNTHLQSRSFLVGPRVSLADIVLACSLKSFYTMVFDPSFRSTFPNVNRWFVTCVNQPNFKSVLGEVVLTAVMMEPKKEEKKPKEEKPAPPKKEEKPAPAPAAADEEADDKPKKVHPLSLLPPSKFNLEEWKRMYSNNDTRSVALPWFWENYDAEGFSVYFATYKYNSELGAQFMTSNLIGGMFQRLETLHKWAFASVLITGEDVEGKINNQEVTGIWIFRGADLPEDLKECDDSIVYDWKLLDVKDPATKTLIDDYFAWDGALGGRKFIQGKLYKIRTNKQDALSMNITIFLIR</sequence>
<evidence type="ECO:0000259" key="6">
    <source>
        <dbReference type="PROSITE" id="PS50404"/>
    </source>
</evidence>
<dbReference type="PANTHER" id="PTHR43986">
    <property type="entry name" value="ELONGATION FACTOR 1-GAMMA"/>
    <property type="match status" value="1"/>
</dbReference>
<dbReference type="OMA" id="TQYFSWT"/>
<dbReference type="PROSITE" id="PS50405">
    <property type="entry name" value="GST_CTER"/>
    <property type="match status" value="1"/>
</dbReference>
<evidence type="ECO:0000256" key="4">
    <source>
        <dbReference type="SAM" id="MobiDB-lite"/>
    </source>
</evidence>
<dbReference type="PANTHER" id="PTHR43986:SF1">
    <property type="entry name" value="ELONGATION FACTOR 1-GAMMA"/>
    <property type="match status" value="1"/>
</dbReference>
<comment type="caution">
    <text evidence="8">The sequence shown here is derived from an EMBL/GenBank/DDBJ whole genome shotgun (WGS) entry which is preliminary data.</text>
</comment>
<dbReference type="InterPro" id="IPR036249">
    <property type="entry name" value="Thioredoxin-like_sf"/>
</dbReference>
<dbReference type="SUPFAM" id="SSF52833">
    <property type="entry name" value="Thioredoxin-like"/>
    <property type="match status" value="1"/>
</dbReference>
<keyword evidence="1 3" id="KW-0251">Elongation factor</keyword>
<name>D3BFU2_HETP5</name>